<evidence type="ECO:0000313" key="2">
    <source>
        <dbReference type="EMBL" id="RRT36116.1"/>
    </source>
</evidence>
<gene>
    <name evidence="2" type="ORF">B296_00034670</name>
</gene>
<evidence type="ECO:0000256" key="1">
    <source>
        <dbReference type="SAM" id="MobiDB-lite"/>
    </source>
</evidence>
<feature type="region of interest" description="Disordered" evidence="1">
    <location>
        <begin position="36"/>
        <end position="82"/>
    </location>
</feature>
<reference evidence="2 3" key="1">
    <citation type="journal article" date="2014" name="Agronomy (Basel)">
        <title>A Draft Genome Sequence for Ensete ventricosum, the Drought-Tolerant Tree Against Hunger.</title>
        <authorList>
            <person name="Harrison J."/>
            <person name="Moore K.A."/>
            <person name="Paszkiewicz K."/>
            <person name="Jones T."/>
            <person name="Grant M."/>
            <person name="Ambacheew D."/>
            <person name="Muzemil S."/>
            <person name="Studholme D.J."/>
        </authorList>
    </citation>
    <scope>NUCLEOTIDE SEQUENCE [LARGE SCALE GENOMIC DNA]</scope>
</reference>
<dbReference type="GO" id="GO:0000228">
    <property type="term" value="C:nuclear chromosome"/>
    <property type="evidence" value="ECO:0007669"/>
    <property type="project" value="InterPro"/>
</dbReference>
<accession>A0A426X9F8</accession>
<dbReference type="AlphaFoldDB" id="A0A426X9F8"/>
<protein>
    <submittedName>
        <fullName evidence="2">Uncharacterized protein</fullName>
    </submittedName>
</protein>
<proteinExistence type="predicted"/>
<dbReference type="Pfam" id="PF04855">
    <property type="entry name" value="SNF5"/>
    <property type="match status" value="1"/>
</dbReference>
<evidence type="ECO:0000313" key="3">
    <source>
        <dbReference type="Proteomes" id="UP000287651"/>
    </source>
</evidence>
<sequence length="104" mass="11767">MCLFLIADGRPTAENFVPIRLDLDIDGQRFKDAFTWNPSAAHEEHDSEQDEREVGYSPRAEEAQSDAPTGKRSHKERLSTVETASMFLMRPWRNSTKAKEGSLG</sequence>
<dbReference type="EMBL" id="AMZH03024060">
    <property type="protein sequence ID" value="RRT36116.1"/>
    <property type="molecule type" value="Genomic_DNA"/>
</dbReference>
<dbReference type="Proteomes" id="UP000287651">
    <property type="component" value="Unassembled WGS sequence"/>
</dbReference>
<dbReference type="InterPro" id="IPR006939">
    <property type="entry name" value="SNF5"/>
</dbReference>
<dbReference type="GO" id="GO:0006338">
    <property type="term" value="P:chromatin remodeling"/>
    <property type="evidence" value="ECO:0007669"/>
    <property type="project" value="InterPro"/>
</dbReference>
<name>A0A426X9F8_ENSVE</name>
<comment type="caution">
    <text evidence="2">The sequence shown here is derived from an EMBL/GenBank/DDBJ whole genome shotgun (WGS) entry which is preliminary data.</text>
</comment>
<organism evidence="2 3">
    <name type="scientific">Ensete ventricosum</name>
    <name type="common">Abyssinian banana</name>
    <name type="synonym">Musa ensete</name>
    <dbReference type="NCBI Taxonomy" id="4639"/>
    <lineage>
        <taxon>Eukaryota</taxon>
        <taxon>Viridiplantae</taxon>
        <taxon>Streptophyta</taxon>
        <taxon>Embryophyta</taxon>
        <taxon>Tracheophyta</taxon>
        <taxon>Spermatophyta</taxon>
        <taxon>Magnoliopsida</taxon>
        <taxon>Liliopsida</taxon>
        <taxon>Zingiberales</taxon>
        <taxon>Musaceae</taxon>
        <taxon>Ensete</taxon>
    </lineage>
</organism>